<sequence>MRDTYQEQLDELASSLAGMCDDVARAMRNATRSLLDADLQLAEQVISEDMKIDDVRASAEHQAFGLLALQAPVATDLRVVIAAIHGAGDIERMGDLALHVAQAARRRHPQSVVPDEIKPYFTEMGTVGVALAEKAGRVIRSRDLEAAVELEADDDAMDDLHKHMFTVLMDSNWTHGVSAAVDVALLARFYERYADHAVAVARRIVYVVTGQMPGPLAV</sequence>
<comment type="caution">
    <text evidence="4">The sequence shown here is derived from an EMBL/GenBank/DDBJ whole genome shotgun (WGS) entry which is preliminary data.</text>
</comment>
<name>A0ABS4VKB3_9PSEU</name>
<dbReference type="InterPro" id="IPR038078">
    <property type="entry name" value="PhoU-like_sf"/>
</dbReference>
<dbReference type="EMBL" id="JAGINU010000001">
    <property type="protein sequence ID" value="MBP2364345.1"/>
    <property type="molecule type" value="Genomic_DNA"/>
</dbReference>
<dbReference type="Gene3D" id="1.20.58.220">
    <property type="entry name" value="Phosphate transport system protein phou homolog 2, domain 2"/>
    <property type="match status" value="1"/>
</dbReference>
<dbReference type="InterPro" id="IPR028366">
    <property type="entry name" value="PhoU"/>
</dbReference>
<dbReference type="Proteomes" id="UP001519295">
    <property type="component" value="Unassembled WGS sequence"/>
</dbReference>
<evidence type="ECO:0000313" key="4">
    <source>
        <dbReference type="EMBL" id="MBP2364345.1"/>
    </source>
</evidence>
<dbReference type="InterPro" id="IPR026022">
    <property type="entry name" value="PhoU_dom"/>
</dbReference>
<keyword evidence="2" id="KW-0813">Transport</keyword>
<proteinExistence type="inferred from homology"/>
<comment type="function">
    <text evidence="2">Plays a role in the regulation of phosphate uptake.</text>
</comment>
<keyword evidence="2" id="KW-0963">Cytoplasm</keyword>
<dbReference type="PANTHER" id="PTHR42930:SF3">
    <property type="entry name" value="PHOSPHATE-SPECIFIC TRANSPORT SYSTEM ACCESSORY PROTEIN PHOU"/>
    <property type="match status" value="1"/>
</dbReference>
<evidence type="ECO:0000256" key="2">
    <source>
        <dbReference type="PIRNR" id="PIRNR003107"/>
    </source>
</evidence>
<dbReference type="NCBIfam" id="TIGR02135">
    <property type="entry name" value="phoU_full"/>
    <property type="match status" value="1"/>
</dbReference>
<evidence type="ECO:0000259" key="3">
    <source>
        <dbReference type="Pfam" id="PF01895"/>
    </source>
</evidence>
<keyword evidence="1 2" id="KW-0592">Phosphate transport</keyword>
<comment type="similarity">
    <text evidence="2">Belongs to the PhoU family.</text>
</comment>
<dbReference type="RefSeq" id="WP_210024413.1">
    <property type="nucleotide sequence ID" value="NZ_JAGINU010000001.1"/>
</dbReference>
<evidence type="ECO:0000313" key="5">
    <source>
        <dbReference type="Proteomes" id="UP001519295"/>
    </source>
</evidence>
<dbReference type="Pfam" id="PF01895">
    <property type="entry name" value="PhoU"/>
    <property type="match status" value="2"/>
</dbReference>
<reference evidence="4 5" key="1">
    <citation type="submission" date="2021-03" db="EMBL/GenBank/DDBJ databases">
        <title>Sequencing the genomes of 1000 actinobacteria strains.</title>
        <authorList>
            <person name="Klenk H.-P."/>
        </authorList>
    </citation>
    <scope>NUCLEOTIDE SEQUENCE [LARGE SCALE GENOMIC DNA]</scope>
    <source>
        <strain evidence="4 5">DSM 45256</strain>
    </source>
</reference>
<organism evidence="4 5">
    <name type="scientific">Pseudonocardia parietis</name>
    <dbReference type="NCBI Taxonomy" id="570936"/>
    <lineage>
        <taxon>Bacteria</taxon>
        <taxon>Bacillati</taxon>
        <taxon>Actinomycetota</taxon>
        <taxon>Actinomycetes</taxon>
        <taxon>Pseudonocardiales</taxon>
        <taxon>Pseudonocardiaceae</taxon>
        <taxon>Pseudonocardia</taxon>
    </lineage>
</organism>
<dbReference type="PANTHER" id="PTHR42930">
    <property type="entry name" value="PHOSPHATE-SPECIFIC TRANSPORT SYSTEM ACCESSORY PROTEIN PHOU"/>
    <property type="match status" value="1"/>
</dbReference>
<accession>A0ABS4VKB3</accession>
<comment type="subunit">
    <text evidence="2">Homodimer.</text>
</comment>
<keyword evidence="5" id="KW-1185">Reference proteome</keyword>
<feature type="domain" description="PhoU" evidence="3">
    <location>
        <begin position="18"/>
        <end position="103"/>
    </location>
</feature>
<dbReference type="SUPFAM" id="SSF109755">
    <property type="entry name" value="PhoU-like"/>
    <property type="match status" value="1"/>
</dbReference>
<comment type="subcellular location">
    <subcellularLocation>
        <location evidence="2">Cytoplasm</location>
    </subcellularLocation>
</comment>
<gene>
    <name evidence="4" type="ORF">JOF36_000041</name>
</gene>
<feature type="domain" description="PhoU" evidence="3">
    <location>
        <begin position="122"/>
        <end position="204"/>
    </location>
</feature>
<evidence type="ECO:0000256" key="1">
    <source>
        <dbReference type="ARBA" id="ARBA00022592"/>
    </source>
</evidence>
<dbReference type="PIRSF" id="PIRSF003107">
    <property type="entry name" value="PhoU"/>
    <property type="match status" value="1"/>
</dbReference>
<protein>
    <recommendedName>
        <fullName evidence="2">Phosphate-specific transport system accessory protein PhoU</fullName>
    </recommendedName>
</protein>